<organism evidence="9 10">
    <name type="scientific">Oceanithermus desulfurans NBRC 100063</name>
    <dbReference type="NCBI Taxonomy" id="1227550"/>
    <lineage>
        <taxon>Bacteria</taxon>
        <taxon>Thermotogati</taxon>
        <taxon>Deinococcota</taxon>
        <taxon>Deinococci</taxon>
        <taxon>Thermales</taxon>
        <taxon>Thermaceae</taxon>
        <taxon>Oceanithermus</taxon>
    </lineage>
</organism>
<feature type="transmembrane region" description="Helical" evidence="7">
    <location>
        <begin position="47"/>
        <end position="67"/>
    </location>
</feature>
<feature type="transmembrane region" description="Helical" evidence="7">
    <location>
        <begin position="371"/>
        <end position="391"/>
    </location>
</feature>
<dbReference type="Proteomes" id="UP000321827">
    <property type="component" value="Unassembled WGS sequence"/>
</dbReference>
<dbReference type="PANTHER" id="PTHR23513:SF11">
    <property type="entry name" value="STAPHYLOFERRIN A TRANSPORTER"/>
    <property type="match status" value="1"/>
</dbReference>
<comment type="subcellular location">
    <subcellularLocation>
        <location evidence="1">Cell membrane</location>
        <topology evidence="1">Multi-pass membrane protein</topology>
    </subcellularLocation>
</comment>
<evidence type="ECO:0000313" key="10">
    <source>
        <dbReference type="Proteomes" id="UP000321827"/>
    </source>
</evidence>
<dbReference type="OrthoDB" id="9775268at2"/>
<feature type="transmembrane region" description="Helical" evidence="7">
    <location>
        <begin position="306"/>
        <end position="329"/>
    </location>
</feature>
<comment type="caution">
    <text evidence="9">The sequence shown here is derived from an EMBL/GenBank/DDBJ whole genome shotgun (WGS) entry which is preliminary data.</text>
</comment>
<name>A0A511RIN9_9DEIN</name>
<sequence length="399" mass="42122">MPALELLRDPHYRNYWISLFVSQLGTWMQSAAQAWLVIELTGSAERLGLVVALQFAPSLLFSLPAGVLADRWPRRTLLRITQGSMAALALAMAGLLFAGAITYGWVLVFATLYGLANVFDLPTRQAFTVELATRDRYPGAIALNSFSFNVARLAGPAIAGLLIARLGMGWAFLINGLSFFPMLVFLSVVPVGLAAAGARGNPLAQLAAGLAYVRRTPEVLSAIVLIFWVGTFAINFQTLVPAYARLVLGLGAEGYGGIMSAMGAGALVGAVGQALARGFNPRRIDYGVGVLVTAHLLLFLPLGPWAVAAVMGLAGLGMVLTLVGTNTLIQTAVPDDLRGRVISIYMLALLGSGPPGSYLTGWLMDVLGGRAAAGVLGLLAFAGWAGVRIWAARRPRTSW</sequence>
<feature type="transmembrane region" description="Helical" evidence="7">
    <location>
        <begin position="219"/>
        <end position="243"/>
    </location>
</feature>
<keyword evidence="2" id="KW-0813">Transport</keyword>
<dbReference type="GO" id="GO:0005886">
    <property type="term" value="C:plasma membrane"/>
    <property type="evidence" value="ECO:0007669"/>
    <property type="project" value="UniProtKB-SubCell"/>
</dbReference>
<keyword evidence="3" id="KW-1003">Cell membrane</keyword>
<evidence type="ECO:0000256" key="2">
    <source>
        <dbReference type="ARBA" id="ARBA00022448"/>
    </source>
</evidence>
<dbReference type="PANTHER" id="PTHR23513">
    <property type="entry name" value="INTEGRAL MEMBRANE EFFLUX PROTEIN-RELATED"/>
    <property type="match status" value="1"/>
</dbReference>
<keyword evidence="5 7" id="KW-1133">Transmembrane helix</keyword>
<evidence type="ECO:0000256" key="7">
    <source>
        <dbReference type="SAM" id="Phobius"/>
    </source>
</evidence>
<dbReference type="Gene3D" id="1.20.1250.20">
    <property type="entry name" value="MFS general substrate transporter like domains"/>
    <property type="match status" value="1"/>
</dbReference>
<evidence type="ECO:0000256" key="3">
    <source>
        <dbReference type="ARBA" id="ARBA00022475"/>
    </source>
</evidence>
<keyword evidence="4 7" id="KW-0812">Transmembrane</keyword>
<feature type="transmembrane region" description="Helical" evidence="7">
    <location>
        <begin position="283"/>
        <end position="300"/>
    </location>
</feature>
<gene>
    <name evidence="9" type="ORF">ODE01S_09480</name>
</gene>
<feature type="transmembrane region" description="Helical" evidence="7">
    <location>
        <begin position="87"/>
        <end position="115"/>
    </location>
</feature>
<dbReference type="SUPFAM" id="SSF103473">
    <property type="entry name" value="MFS general substrate transporter"/>
    <property type="match status" value="1"/>
</dbReference>
<evidence type="ECO:0000313" key="9">
    <source>
        <dbReference type="EMBL" id="GEM89514.1"/>
    </source>
</evidence>
<reference evidence="9 10" key="1">
    <citation type="submission" date="2019-07" db="EMBL/GenBank/DDBJ databases">
        <title>Whole genome shotgun sequence of Oceanithermus desulfurans NBRC 100063.</title>
        <authorList>
            <person name="Hosoyama A."/>
            <person name="Uohara A."/>
            <person name="Ohji S."/>
            <person name="Ichikawa N."/>
        </authorList>
    </citation>
    <scope>NUCLEOTIDE SEQUENCE [LARGE SCALE GENOMIC DNA]</scope>
    <source>
        <strain evidence="9 10">NBRC 100063</strain>
    </source>
</reference>
<feature type="transmembrane region" description="Helical" evidence="7">
    <location>
        <begin position="179"/>
        <end position="198"/>
    </location>
</feature>
<dbReference type="Pfam" id="PF05977">
    <property type="entry name" value="MFS_3"/>
    <property type="match status" value="1"/>
</dbReference>
<feature type="transmembrane region" description="Helical" evidence="7">
    <location>
        <begin position="341"/>
        <end position="359"/>
    </location>
</feature>
<dbReference type="InterPro" id="IPR036259">
    <property type="entry name" value="MFS_trans_sf"/>
</dbReference>
<dbReference type="GO" id="GO:0022857">
    <property type="term" value="F:transmembrane transporter activity"/>
    <property type="evidence" value="ECO:0007669"/>
    <property type="project" value="InterPro"/>
</dbReference>
<feature type="domain" description="Major facilitator superfamily (MFS) profile" evidence="8">
    <location>
        <begin position="1"/>
        <end position="399"/>
    </location>
</feature>
<dbReference type="AlphaFoldDB" id="A0A511RIN9"/>
<evidence type="ECO:0000259" key="8">
    <source>
        <dbReference type="PROSITE" id="PS50850"/>
    </source>
</evidence>
<dbReference type="EMBL" id="BJXN01000005">
    <property type="protein sequence ID" value="GEM89514.1"/>
    <property type="molecule type" value="Genomic_DNA"/>
</dbReference>
<accession>A0A511RIN9</accession>
<evidence type="ECO:0000256" key="5">
    <source>
        <dbReference type="ARBA" id="ARBA00022989"/>
    </source>
</evidence>
<evidence type="ECO:0000256" key="6">
    <source>
        <dbReference type="ARBA" id="ARBA00023136"/>
    </source>
</evidence>
<protein>
    <submittedName>
        <fullName evidence="9">MFS transporter</fullName>
    </submittedName>
</protein>
<dbReference type="InterPro" id="IPR020846">
    <property type="entry name" value="MFS_dom"/>
</dbReference>
<evidence type="ECO:0000256" key="1">
    <source>
        <dbReference type="ARBA" id="ARBA00004651"/>
    </source>
</evidence>
<proteinExistence type="predicted"/>
<evidence type="ECO:0000256" key="4">
    <source>
        <dbReference type="ARBA" id="ARBA00022692"/>
    </source>
</evidence>
<dbReference type="CDD" id="cd06173">
    <property type="entry name" value="MFS_MefA_like"/>
    <property type="match status" value="1"/>
</dbReference>
<dbReference type="RefSeq" id="WP_147146400.1">
    <property type="nucleotide sequence ID" value="NZ_BJXN01000005.1"/>
</dbReference>
<dbReference type="InterPro" id="IPR010290">
    <property type="entry name" value="TM_effector"/>
</dbReference>
<feature type="transmembrane region" description="Helical" evidence="7">
    <location>
        <begin position="15"/>
        <end position="38"/>
    </location>
</feature>
<dbReference type="PROSITE" id="PS50850">
    <property type="entry name" value="MFS"/>
    <property type="match status" value="1"/>
</dbReference>
<feature type="transmembrane region" description="Helical" evidence="7">
    <location>
        <begin position="255"/>
        <end position="276"/>
    </location>
</feature>
<keyword evidence="6 7" id="KW-0472">Membrane</keyword>